<dbReference type="InterPro" id="IPR004675">
    <property type="entry name" value="AhpD_core"/>
</dbReference>
<dbReference type="SUPFAM" id="SSF69118">
    <property type="entry name" value="AhpD-like"/>
    <property type="match status" value="1"/>
</dbReference>
<dbReference type="OrthoDB" id="9801997at2"/>
<dbReference type="Proteomes" id="UP000294419">
    <property type="component" value="Chromosome"/>
</dbReference>
<protein>
    <submittedName>
        <fullName evidence="2">Alkyl hydroperoxide reductase AhpD</fullName>
        <ecNumber evidence="2">1.11.1.15</ecNumber>
    </submittedName>
</protein>
<dbReference type="NCBIfam" id="TIGR00778">
    <property type="entry name" value="ahpD_dom"/>
    <property type="match status" value="1"/>
</dbReference>
<keyword evidence="2" id="KW-0575">Peroxidase</keyword>
<keyword evidence="3" id="KW-1185">Reference proteome</keyword>
<proteinExistence type="predicted"/>
<evidence type="ECO:0000259" key="1">
    <source>
        <dbReference type="Pfam" id="PF02627"/>
    </source>
</evidence>
<dbReference type="PANTHER" id="PTHR34846">
    <property type="entry name" value="4-CARBOXYMUCONOLACTONE DECARBOXYLASE FAMILY PROTEIN (AFU_ORTHOLOGUE AFUA_6G11590)"/>
    <property type="match status" value="1"/>
</dbReference>
<accession>A0A4P6ZC12</accession>
<evidence type="ECO:0000313" key="2">
    <source>
        <dbReference type="EMBL" id="QBO57016.1"/>
    </source>
</evidence>
<dbReference type="PANTHER" id="PTHR34846:SF10">
    <property type="entry name" value="CYTOPLASMIC PROTEIN"/>
    <property type="match status" value="1"/>
</dbReference>
<dbReference type="InterPro" id="IPR029032">
    <property type="entry name" value="AhpD-like"/>
</dbReference>
<dbReference type="AlphaFoldDB" id="A0A4P6ZC12"/>
<dbReference type="InterPro" id="IPR003779">
    <property type="entry name" value="CMD-like"/>
</dbReference>
<dbReference type="GO" id="GO:0051920">
    <property type="term" value="F:peroxiredoxin activity"/>
    <property type="evidence" value="ECO:0007669"/>
    <property type="project" value="InterPro"/>
</dbReference>
<dbReference type="Gene3D" id="1.20.1290.10">
    <property type="entry name" value="AhpD-like"/>
    <property type="match status" value="1"/>
</dbReference>
<feature type="domain" description="Carboxymuconolactone decarboxylase-like" evidence="1">
    <location>
        <begin position="12"/>
        <end position="93"/>
    </location>
</feature>
<sequence>METRINISKVDPKAYAAMIGLEKYLAQSGLDKMLYELIKTRASQINGCAFCINMHTRDAMKLGETSQRLFLLDAWRETDLFTEKERAVLALTEAMTLITEGHVPDPVYKNAEEHLTPKELAAVIMAVVAINGWNRIAITTRTPLD</sequence>
<evidence type="ECO:0000313" key="3">
    <source>
        <dbReference type="Proteomes" id="UP000294419"/>
    </source>
</evidence>
<name>A0A4P6ZC12_9FLAO</name>
<dbReference type="RefSeq" id="WP_133438557.1">
    <property type="nucleotide sequence ID" value="NZ_CP037954.1"/>
</dbReference>
<organism evidence="2 3">
    <name type="scientific">Chryseobacterium salivictor</name>
    <dbReference type="NCBI Taxonomy" id="2547600"/>
    <lineage>
        <taxon>Bacteria</taxon>
        <taxon>Pseudomonadati</taxon>
        <taxon>Bacteroidota</taxon>
        <taxon>Flavobacteriia</taxon>
        <taxon>Flavobacteriales</taxon>
        <taxon>Weeksellaceae</taxon>
        <taxon>Chryseobacterium group</taxon>
        <taxon>Chryseobacterium</taxon>
    </lineage>
</organism>
<gene>
    <name evidence="2" type="primary">ahpD</name>
    <name evidence="2" type="ORF">NBC122_00158</name>
</gene>
<keyword evidence="2" id="KW-0560">Oxidoreductase</keyword>
<dbReference type="KEGG" id="csal:NBC122_00158"/>
<dbReference type="EC" id="1.11.1.15" evidence="2"/>
<dbReference type="Pfam" id="PF02627">
    <property type="entry name" value="CMD"/>
    <property type="match status" value="1"/>
</dbReference>
<dbReference type="EMBL" id="CP037954">
    <property type="protein sequence ID" value="QBO57016.1"/>
    <property type="molecule type" value="Genomic_DNA"/>
</dbReference>
<reference evidence="2 3" key="1">
    <citation type="submission" date="2019-03" db="EMBL/GenBank/DDBJ databases">
        <authorList>
            <person name="Kim H."/>
            <person name="Yu S.-M."/>
        </authorList>
    </citation>
    <scope>NUCLEOTIDE SEQUENCE [LARGE SCALE GENOMIC DNA]</scope>
    <source>
        <strain evidence="2 3">NBC122</strain>
    </source>
</reference>